<keyword evidence="1" id="KW-0472">Membrane</keyword>
<accession>A0A1G7GY01</accession>
<feature type="transmembrane region" description="Helical" evidence="1">
    <location>
        <begin position="154"/>
        <end position="173"/>
    </location>
</feature>
<dbReference type="EMBL" id="FNBE01000002">
    <property type="protein sequence ID" value="SDE92995.1"/>
    <property type="molecule type" value="Genomic_DNA"/>
</dbReference>
<dbReference type="NCBIfam" id="TIGR04222">
    <property type="entry name" value="near_uncomplex"/>
    <property type="match status" value="1"/>
</dbReference>
<feature type="transmembrane region" description="Helical" evidence="1">
    <location>
        <begin position="179"/>
        <end position="198"/>
    </location>
</feature>
<dbReference type="Proteomes" id="UP000198967">
    <property type="component" value="Unassembled WGS sequence"/>
</dbReference>
<evidence type="ECO:0000313" key="2">
    <source>
        <dbReference type="EMBL" id="SDE92995.1"/>
    </source>
</evidence>
<keyword evidence="3" id="KW-1185">Reference proteome</keyword>
<gene>
    <name evidence="2" type="ORF">SAMN05216377_102494</name>
</gene>
<keyword evidence="1" id="KW-0812">Transmembrane</keyword>
<dbReference type="InterPro" id="IPR026467">
    <property type="entry name" value="Ser/Gly_Cys_C_dom"/>
</dbReference>
<protein>
    <submittedName>
        <fullName evidence="2">TIGR04222 domain-containing protein</fullName>
    </submittedName>
</protein>
<dbReference type="AlphaFoldDB" id="A0A1G7GY01"/>
<evidence type="ECO:0000256" key="1">
    <source>
        <dbReference type="SAM" id="Phobius"/>
    </source>
</evidence>
<sequence>MVRLTNDTWGISGPTFLALYSALIVVVLVVGLRERRRLARPDHPTTPRDWGELPQEVAYLHGGADLAVYSALSALHQAGAVQPAGKGMVQAVGRPAPDASPLERAIHATAAVPVAPRRLAFHSAVASALTTIRARLVADGLLLTRERREAVRRVGFWMLAVVLLGLARIVAGVANARSVGFLIVLVLLAGVISVVWLARAPERTAAAAPLLADLRTRYDTLNPAMRPDWTAGGARAAAVGVAVFGVGAVWASAPAFADELEMQKAAALGGSSGGGYTGYGGDSGSASSCGGGGGGCGGGGGGCGGGGGGGCGG</sequence>
<reference evidence="2 3" key="1">
    <citation type="submission" date="2016-10" db="EMBL/GenBank/DDBJ databases">
        <authorList>
            <person name="de Groot N.N."/>
        </authorList>
    </citation>
    <scope>NUCLEOTIDE SEQUENCE [LARGE SCALE GENOMIC DNA]</scope>
    <source>
        <strain evidence="2 3">CGMCC 4.3143</strain>
    </source>
</reference>
<dbReference type="STRING" id="366584.SAMN05216377_102494"/>
<evidence type="ECO:0000313" key="3">
    <source>
        <dbReference type="Proteomes" id="UP000198967"/>
    </source>
</evidence>
<proteinExistence type="predicted"/>
<keyword evidence="1" id="KW-1133">Transmembrane helix</keyword>
<dbReference type="OrthoDB" id="4475641at2"/>
<name>A0A1G7GY01_PSEOR</name>
<organism evidence="2 3">
    <name type="scientific">Pseudonocardia oroxyli</name>
    <dbReference type="NCBI Taxonomy" id="366584"/>
    <lineage>
        <taxon>Bacteria</taxon>
        <taxon>Bacillati</taxon>
        <taxon>Actinomycetota</taxon>
        <taxon>Actinomycetes</taxon>
        <taxon>Pseudonocardiales</taxon>
        <taxon>Pseudonocardiaceae</taxon>
        <taxon>Pseudonocardia</taxon>
    </lineage>
</organism>
<feature type="transmembrane region" description="Helical" evidence="1">
    <location>
        <begin position="12"/>
        <end position="32"/>
    </location>
</feature>